<dbReference type="SUPFAM" id="SSF53850">
    <property type="entry name" value="Periplasmic binding protein-like II"/>
    <property type="match status" value="1"/>
</dbReference>
<keyword evidence="4" id="KW-0472">Membrane</keyword>
<evidence type="ECO:0000259" key="5">
    <source>
        <dbReference type="Pfam" id="PF04069"/>
    </source>
</evidence>
<dbReference type="PANTHER" id="PTHR47737">
    <property type="entry name" value="GLYCINE BETAINE/PROLINE BETAINE TRANSPORT SYSTEM PERMEASE PROTEIN PROW"/>
    <property type="match status" value="1"/>
</dbReference>
<dbReference type="EMBL" id="DUTF01000024">
    <property type="protein sequence ID" value="HHY25334.1"/>
    <property type="molecule type" value="Genomic_DNA"/>
</dbReference>
<evidence type="ECO:0000256" key="4">
    <source>
        <dbReference type="ARBA" id="ARBA00023136"/>
    </source>
</evidence>
<evidence type="ECO:0000313" key="7">
    <source>
        <dbReference type="Proteomes" id="UP000553059"/>
    </source>
</evidence>
<dbReference type="PROSITE" id="PS51257">
    <property type="entry name" value="PROKAR_LIPOPROTEIN"/>
    <property type="match status" value="1"/>
</dbReference>
<dbReference type="GO" id="GO:0043190">
    <property type="term" value="C:ATP-binding cassette (ABC) transporter complex"/>
    <property type="evidence" value="ECO:0007669"/>
    <property type="project" value="InterPro"/>
</dbReference>
<dbReference type="GO" id="GO:0015871">
    <property type="term" value="P:choline transport"/>
    <property type="evidence" value="ECO:0007669"/>
    <property type="project" value="TreeGrafter"/>
</dbReference>
<dbReference type="GO" id="GO:0031460">
    <property type="term" value="P:glycine betaine transport"/>
    <property type="evidence" value="ECO:0007669"/>
    <property type="project" value="TreeGrafter"/>
</dbReference>
<keyword evidence="2" id="KW-0813">Transport</keyword>
<dbReference type="GO" id="GO:0015226">
    <property type="term" value="F:carnitine transmembrane transporter activity"/>
    <property type="evidence" value="ECO:0007669"/>
    <property type="project" value="TreeGrafter"/>
</dbReference>
<comment type="subcellular location">
    <subcellularLocation>
        <location evidence="1">Cell membrane</location>
    </subcellularLocation>
</comment>
<dbReference type="GO" id="GO:0005275">
    <property type="term" value="F:amine transmembrane transporter activity"/>
    <property type="evidence" value="ECO:0007669"/>
    <property type="project" value="TreeGrafter"/>
</dbReference>
<dbReference type="Gene3D" id="3.10.105.10">
    <property type="entry name" value="Dipeptide-binding Protein, Domain 3"/>
    <property type="match status" value="2"/>
</dbReference>
<evidence type="ECO:0000313" key="6">
    <source>
        <dbReference type="EMBL" id="HHY25334.1"/>
    </source>
</evidence>
<dbReference type="Gene3D" id="3.40.190.100">
    <property type="entry name" value="Glycine betaine-binding periplasmic protein, domain 2"/>
    <property type="match status" value="1"/>
</dbReference>
<accession>A0A7C7D3M2</accession>
<proteinExistence type="predicted"/>
<dbReference type="AlphaFoldDB" id="A0A7C7D3M2"/>
<dbReference type="PANTHER" id="PTHR47737:SF1">
    <property type="entry name" value="GLYCINE BETAINE_PROLINE BETAINE TRANSPORT SYSTEM PERMEASE PROTEIN PROW"/>
    <property type="match status" value="1"/>
</dbReference>
<keyword evidence="3" id="KW-1003">Cell membrane</keyword>
<comment type="caution">
    <text evidence="6">The sequence shown here is derived from an EMBL/GenBank/DDBJ whole genome shotgun (WGS) entry which is preliminary data.</text>
</comment>
<evidence type="ECO:0000256" key="3">
    <source>
        <dbReference type="ARBA" id="ARBA00022475"/>
    </source>
</evidence>
<reference evidence="6 7" key="1">
    <citation type="journal article" date="2020" name="Biotechnol. Biofuels">
        <title>New insights from the biogas microbiome by comprehensive genome-resolved metagenomics of nearly 1600 species originating from multiple anaerobic digesters.</title>
        <authorList>
            <person name="Campanaro S."/>
            <person name="Treu L."/>
            <person name="Rodriguez-R L.M."/>
            <person name="Kovalovszki A."/>
            <person name="Ziels R.M."/>
            <person name="Maus I."/>
            <person name="Zhu X."/>
            <person name="Kougias P.G."/>
            <person name="Basile A."/>
            <person name="Luo G."/>
            <person name="Schluter A."/>
            <person name="Konstantinidis K.T."/>
            <person name="Angelidaki I."/>
        </authorList>
    </citation>
    <scope>NUCLEOTIDE SEQUENCE [LARGE SCALE GENOMIC DNA]</scope>
    <source>
        <strain evidence="6">AS05jafATM_4</strain>
    </source>
</reference>
<organism evidence="6 7">
    <name type="scientific">Desulfitobacterium dehalogenans</name>
    <dbReference type="NCBI Taxonomy" id="36854"/>
    <lineage>
        <taxon>Bacteria</taxon>
        <taxon>Bacillati</taxon>
        <taxon>Bacillota</taxon>
        <taxon>Clostridia</taxon>
        <taxon>Eubacteriales</taxon>
        <taxon>Desulfitobacteriaceae</taxon>
        <taxon>Desulfitobacterium</taxon>
    </lineage>
</organism>
<gene>
    <name evidence="6" type="ORF">GX523_01050</name>
</gene>
<evidence type="ECO:0000256" key="1">
    <source>
        <dbReference type="ARBA" id="ARBA00004236"/>
    </source>
</evidence>
<feature type="domain" description="ABC-type glycine betaine transport system substrate-binding" evidence="5">
    <location>
        <begin position="44"/>
        <end position="288"/>
    </location>
</feature>
<dbReference type="Proteomes" id="UP000553059">
    <property type="component" value="Unassembled WGS sequence"/>
</dbReference>
<dbReference type="CDD" id="cd13639">
    <property type="entry name" value="PBP2_OpuAC_like"/>
    <property type="match status" value="1"/>
</dbReference>
<evidence type="ECO:0000256" key="2">
    <source>
        <dbReference type="ARBA" id="ARBA00022448"/>
    </source>
</evidence>
<name>A0A7C7D3M2_9FIRM</name>
<sequence length="299" mass="33425">MKLQKSWKKILVWAMVGLLTIGLIGCGTPSGSPSGDQSAKGGDKTVSIGYVNWAEAVAVSNLWKVILEEQGYKVEMKSLDAAPLFVGLSGGNLDLFMDSWLPITHQTYWDKYKDKLDDYGVWYTAEAKIGLVVPEYVDINSIEELNAHKDKFSGKITGIDPGAGIMKATESAIDSYGLDFQLIQSSEAAMMAALEKAYRSNEWIAITGWSPHWKFAKYDLKYLEDPKNSYGDSEEIHTLANKEFTQTHPEVGDMIKKFKLNDQQIGTLESYINDGMKPEEAAKKWISENRDLVDSWIKS</sequence>
<dbReference type="InterPro" id="IPR007210">
    <property type="entry name" value="ABC_Gly_betaine_transp_sub-bd"/>
</dbReference>
<protein>
    <submittedName>
        <fullName evidence="6">Glycine betaine ABC transporter substrate-binding protein</fullName>
    </submittedName>
</protein>
<dbReference type="Pfam" id="PF04069">
    <property type="entry name" value="OpuAC"/>
    <property type="match status" value="1"/>
</dbReference>